<dbReference type="InterPro" id="IPR050641">
    <property type="entry name" value="RIFMO-like"/>
</dbReference>
<dbReference type="InterPro" id="IPR002938">
    <property type="entry name" value="FAD-bd"/>
</dbReference>
<dbReference type="RefSeq" id="WP_100249299.1">
    <property type="nucleotide sequence ID" value="NZ_CP029159.1"/>
</dbReference>
<evidence type="ECO:0000256" key="2">
    <source>
        <dbReference type="ARBA" id="ARBA00022630"/>
    </source>
</evidence>
<sequence length="526" mass="56737">MRKPGRDQRNHRDHRTHKKHRKAAIVTSPVIVVGAGPTGLTLAAELRIAGVPVVLLERDPVPRGESRGMGLHARTVEVLHQRGAGHRFRTPDTPVWPRLHFSLFWLDLSETGDDAYTLAVPQWRTEQVLEEWAVELGTEIRRGHEVIGVDQSEEEVTVRVRGPEGEYALAGAYLVGADGGHSAVRKLTGFAFPGTGSSFYGVLGDLAVPPGGTADYRVNLYPGGLYAEVPLEGGTKLRLMTTEFDVEPPPAGTPVTDDELRAAVKRLTGSEREFDTTLWRSRFGNATRIAEQYRIGRVFLAGDAAHVHYPIGGQGLNTGVQDAVNLGWKLAAAVRGDAPDGLLDSYHDERHPVGRQVCMNTQAQIALMHPLDSVGPLRELFGELAALPEVNRYLLEMVTGTGFRYAMPYADGSAHELLGLRVPDLPLVTADGDGPDGIAAALHPGRAVLLHLDPDTAPPPTAGWGDRLRTVVARPVPGLDATSLLIRPDGHIAHAGHDPHDPLLRTALTTWLGEPGSHDGAEGRTA</sequence>
<keyword evidence="3" id="KW-0274">FAD</keyword>
<evidence type="ECO:0000256" key="3">
    <source>
        <dbReference type="ARBA" id="ARBA00022827"/>
    </source>
</evidence>
<feature type="compositionally biased region" description="Basic and acidic residues" evidence="4">
    <location>
        <begin position="1"/>
        <end position="10"/>
    </location>
</feature>
<dbReference type="PANTHER" id="PTHR43004">
    <property type="entry name" value="TRK SYSTEM POTASSIUM UPTAKE PROTEIN"/>
    <property type="match status" value="1"/>
</dbReference>
<dbReference type="Gene3D" id="3.30.70.2450">
    <property type="match status" value="1"/>
</dbReference>
<dbReference type="Pfam" id="PF21274">
    <property type="entry name" value="Rng_hyd_C"/>
    <property type="match status" value="1"/>
</dbReference>
<dbReference type="Pfam" id="PF01494">
    <property type="entry name" value="FAD_binding_3"/>
    <property type="match status" value="1"/>
</dbReference>
<keyword evidence="2" id="KW-0285">Flavoprotein</keyword>
<keyword evidence="6" id="KW-0503">Monooxygenase</keyword>
<evidence type="ECO:0000313" key="7">
    <source>
        <dbReference type="Proteomes" id="UP000005940"/>
    </source>
</evidence>
<organism evidence="6 7">
    <name type="scientific">Streptomyces tsukubensis (strain DSM 42081 / NBRC 108919 / NRRL 18488 / 9993)</name>
    <dbReference type="NCBI Taxonomy" id="1114943"/>
    <lineage>
        <taxon>Bacteria</taxon>
        <taxon>Bacillati</taxon>
        <taxon>Actinomycetota</taxon>
        <taxon>Actinomycetes</taxon>
        <taxon>Kitasatosporales</taxon>
        <taxon>Streptomycetaceae</taxon>
        <taxon>Streptomyces</taxon>
    </lineage>
</organism>
<comment type="cofactor">
    <cofactor evidence="1">
        <name>FAD</name>
        <dbReference type="ChEBI" id="CHEBI:57692"/>
    </cofactor>
</comment>
<evidence type="ECO:0000256" key="1">
    <source>
        <dbReference type="ARBA" id="ARBA00001974"/>
    </source>
</evidence>
<evidence type="ECO:0000256" key="4">
    <source>
        <dbReference type="SAM" id="MobiDB-lite"/>
    </source>
</evidence>
<dbReference type="PANTHER" id="PTHR43004:SF19">
    <property type="entry name" value="BINDING MONOOXYGENASE, PUTATIVE (JCVI)-RELATED"/>
    <property type="match status" value="1"/>
</dbReference>
<accession>A0A7G3UNE0</accession>
<keyword evidence="6" id="KW-0560">Oxidoreductase</keyword>
<dbReference type="AlphaFoldDB" id="A0A7G3UNE0"/>
<dbReference type="GO" id="GO:0016709">
    <property type="term" value="F:oxidoreductase activity, acting on paired donors, with incorporation or reduction of molecular oxygen, NAD(P)H as one donor, and incorporation of one atom of oxygen"/>
    <property type="evidence" value="ECO:0007669"/>
    <property type="project" value="UniProtKB-ARBA"/>
</dbReference>
<keyword evidence="7" id="KW-1185">Reference proteome</keyword>
<dbReference type="GO" id="GO:0071949">
    <property type="term" value="F:FAD binding"/>
    <property type="evidence" value="ECO:0007669"/>
    <property type="project" value="InterPro"/>
</dbReference>
<feature type="compositionally biased region" description="Basic residues" evidence="4">
    <location>
        <begin position="11"/>
        <end position="22"/>
    </location>
</feature>
<name>A0A7G3UNE0_STRT9</name>
<reference evidence="6 7" key="1">
    <citation type="journal article" date="2012" name="J. Bacteriol.">
        <title>Draft genome of Streptomyces tsukubaensis NRRL 18488, the producer of the clinically important immunosuppressant tacrolimus (FK506).</title>
        <authorList>
            <person name="Barreiro C."/>
            <person name="Prieto C."/>
            <person name="Sola-Landa A."/>
            <person name="Solera E."/>
            <person name="Martinez-Castro M."/>
            <person name="Perez-Redondo R."/>
            <person name="Garcia-Estrada C."/>
            <person name="Aparicio J.F."/>
            <person name="Fernandez-Martinez L.T."/>
            <person name="Santos-Aberturas J."/>
            <person name="Salehi-Najafabadi Z."/>
            <person name="Rodriguez-Garcia A."/>
            <person name="Tauch A."/>
            <person name="Martin J.F."/>
        </authorList>
    </citation>
    <scope>NUCLEOTIDE SEQUENCE [LARGE SCALE GENOMIC DNA]</scope>
    <source>
        <strain evidence="7">DSM 42081 / NBRC 108919 / NRRL 18488 / 9993</strain>
    </source>
</reference>
<feature type="region of interest" description="Disordered" evidence="4">
    <location>
        <begin position="1"/>
        <end position="22"/>
    </location>
</feature>
<protein>
    <submittedName>
        <fullName evidence="6">Monooxygenase</fullName>
    </submittedName>
</protein>
<feature type="domain" description="FAD-binding" evidence="5">
    <location>
        <begin position="29"/>
        <end position="360"/>
    </location>
</feature>
<dbReference type="SUPFAM" id="SSF51905">
    <property type="entry name" value="FAD/NAD(P)-binding domain"/>
    <property type="match status" value="1"/>
</dbReference>
<evidence type="ECO:0000259" key="5">
    <source>
        <dbReference type="Pfam" id="PF01494"/>
    </source>
</evidence>
<gene>
    <name evidence="6" type="ORF">STSU_032535</name>
</gene>
<dbReference type="Proteomes" id="UP000005940">
    <property type="component" value="Chromosome"/>
</dbReference>
<dbReference type="EMBL" id="CP029159">
    <property type="protein sequence ID" value="QKM71141.1"/>
    <property type="molecule type" value="Genomic_DNA"/>
</dbReference>
<dbReference type="InterPro" id="IPR036188">
    <property type="entry name" value="FAD/NAD-bd_sf"/>
</dbReference>
<evidence type="ECO:0000313" key="6">
    <source>
        <dbReference type="EMBL" id="QKM71141.1"/>
    </source>
</evidence>
<dbReference type="Gene3D" id="3.40.30.120">
    <property type="match status" value="1"/>
</dbReference>
<dbReference type="PRINTS" id="PR00420">
    <property type="entry name" value="RNGMNOXGNASE"/>
</dbReference>
<dbReference type="Gene3D" id="3.50.50.60">
    <property type="entry name" value="FAD/NAD(P)-binding domain"/>
    <property type="match status" value="1"/>
</dbReference>
<proteinExistence type="predicted"/>